<comment type="caution">
    <text evidence="5">The sequence shown here is derived from an EMBL/GenBank/DDBJ whole genome shotgun (WGS) entry which is preliminary data.</text>
</comment>
<comment type="subcellular location">
    <subcellularLocation>
        <location evidence="4">Cytoplasm</location>
    </subcellularLocation>
</comment>
<keyword evidence="2 4" id="KW-0808">Transferase</keyword>
<accession>A0A916ZKT4</accession>
<dbReference type="Proteomes" id="UP000635071">
    <property type="component" value="Unassembled WGS sequence"/>
</dbReference>
<dbReference type="PANTHER" id="PTHR30098:SF2">
    <property type="entry name" value="LEUCYL_PHENYLALANYL-TRNA--PROTEIN TRANSFERASE"/>
    <property type="match status" value="1"/>
</dbReference>
<dbReference type="EC" id="2.3.2.6" evidence="4"/>
<proteinExistence type="inferred from homology"/>
<dbReference type="InterPro" id="IPR042203">
    <property type="entry name" value="Leu/Phe-tRNA_Trfase_C"/>
</dbReference>
<dbReference type="GO" id="GO:0030163">
    <property type="term" value="P:protein catabolic process"/>
    <property type="evidence" value="ECO:0007669"/>
    <property type="project" value="UniProtKB-UniRule"/>
</dbReference>
<dbReference type="RefSeq" id="WP_188761247.1">
    <property type="nucleotide sequence ID" value="NZ_BMJM01000001.1"/>
</dbReference>
<evidence type="ECO:0000256" key="3">
    <source>
        <dbReference type="ARBA" id="ARBA00023315"/>
    </source>
</evidence>
<comment type="catalytic activity">
    <reaction evidence="4">
        <text>N-terminal L-lysyl-[protein] + L-leucyl-tRNA(Leu) = N-terminal L-leucyl-L-lysyl-[protein] + tRNA(Leu) + H(+)</text>
        <dbReference type="Rhea" id="RHEA:12340"/>
        <dbReference type="Rhea" id="RHEA-COMP:9613"/>
        <dbReference type="Rhea" id="RHEA-COMP:9622"/>
        <dbReference type="Rhea" id="RHEA-COMP:12670"/>
        <dbReference type="Rhea" id="RHEA-COMP:12671"/>
        <dbReference type="ChEBI" id="CHEBI:15378"/>
        <dbReference type="ChEBI" id="CHEBI:65249"/>
        <dbReference type="ChEBI" id="CHEBI:78442"/>
        <dbReference type="ChEBI" id="CHEBI:78494"/>
        <dbReference type="ChEBI" id="CHEBI:133043"/>
        <dbReference type="EC" id="2.3.2.6"/>
    </reaction>
</comment>
<dbReference type="AlphaFoldDB" id="A0A916ZKT4"/>
<comment type="function">
    <text evidence="4">Functions in the N-end rule pathway of protein degradation where it conjugates Leu, Phe and, less efficiently, Met from aminoacyl-tRNAs to the N-termini of proteins containing an N-terminal arginine or lysine.</text>
</comment>
<dbReference type="InterPro" id="IPR004616">
    <property type="entry name" value="Leu/Phe-tRNA_Trfase"/>
</dbReference>
<dbReference type="HAMAP" id="MF_00688">
    <property type="entry name" value="Leu_Phe_trans"/>
    <property type="match status" value="1"/>
</dbReference>
<gene>
    <name evidence="4 5" type="primary">aat</name>
    <name evidence="5" type="ORF">GCM10011529_04210</name>
</gene>
<organism evidence="5 6">
    <name type="scientific">Sandarakinorhabdus glacialis</name>
    <dbReference type="NCBI Taxonomy" id="1614636"/>
    <lineage>
        <taxon>Bacteria</taxon>
        <taxon>Pseudomonadati</taxon>
        <taxon>Pseudomonadota</taxon>
        <taxon>Alphaproteobacteria</taxon>
        <taxon>Sphingomonadales</taxon>
        <taxon>Sphingosinicellaceae</taxon>
        <taxon>Sandarakinorhabdus</taxon>
    </lineage>
</organism>
<keyword evidence="1 4" id="KW-0963">Cytoplasm</keyword>
<evidence type="ECO:0000256" key="1">
    <source>
        <dbReference type="ARBA" id="ARBA00022490"/>
    </source>
</evidence>
<name>A0A916ZKT4_9SPHN</name>
<evidence type="ECO:0000256" key="4">
    <source>
        <dbReference type="HAMAP-Rule" id="MF_00688"/>
    </source>
</evidence>
<keyword evidence="3 4" id="KW-0012">Acyltransferase</keyword>
<dbReference type="SUPFAM" id="SSF55729">
    <property type="entry name" value="Acyl-CoA N-acyltransferases (Nat)"/>
    <property type="match status" value="1"/>
</dbReference>
<evidence type="ECO:0000256" key="2">
    <source>
        <dbReference type="ARBA" id="ARBA00022679"/>
    </source>
</evidence>
<reference evidence="5" key="2">
    <citation type="submission" date="2020-09" db="EMBL/GenBank/DDBJ databases">
        <authorList>
            <person name="Sun Q."/>
            <person name="Zhou Y."/>
        </authorList>
    </citation>
    <scope>NUCLEOTIDE SEQUENCE</scope>
    <source>
        <strain evidence="5">CGMCC 1.15519</strain>
    </source>
</reference>
<dbReference type="Pfam" id="PF03588">
    <property type="entry name" value="Leu_Phe_trans"/>
    <property type="match status" value="1"/>
</dbReference>
<dbReference type="Gene3D" id="3.40.630.70">
    <property type="entry name" value="Leucyl/phenylalanyl-tRNA-protein transferase, C-terminal domain"/>
    <property type="match status" value="1"/>
</dbReference>
<dbReference type="EMBL" id="BMJM01000001">
    <property type="protein sequence ID" value="GGE01081.1"/>
    <property type="molecule type" value="Genomic_DNA"/>
</dbReference>
<dbReference type="InterPro" id="IPR016181">
    <property type="entry name" value="Acyl_CoA_acyltransferase"/>
</dbReference>
<keyword evidence="6" id="KW-1185">Reference proteome</keyword>
<evidence type="ECO:0000313" key="6">
    <source>
        <dbReference type="Proteomes" id="UP000635071"/>
    </source>
</evidence>
<dbReference type="NCBIfam" id="TIGR00667">
    <property type="entry name" value="aat"/>
    <property type="match status" value="1"/>
</dbReference>
<sequence length="244" mass="26480">MSHPLKPRLDPDVLLRAYASGIFPMADRADSPDVFWVEPKRRGVLPLDRFHLSKSLAKTLKSERFTLTADRAFNAVLDACAEPTPGRLETWINPMISEAYRDLHAMGHAHSIEAWTEAGTLAGGLYGVRLAGAFFGESMFTRERDASKCALAALVARLHFGGFTLLDTQFLTAHLASFGAAEITARFYQSQLTAALGTAADFFAFDAFGDAFAEALSLESPRPATTVSGPVSGKRIVQLLTQIS</sequence>
<comment type="catalytic activity">
    <reaction evidence="4">
        <text>L-phenylalanyl-tRNA(Phe) + an N-terminal L-alpha-aminoacyl-[protein] = an N-terminal L-phenylalanyl-L-alpha-aminoacyl-[protein] + tRNA(Phe)</text>
        <dbReference type="Rhea" id="RHEA:43632"/>
        <dbReference type="Rhea" id="RHEA-COMP:9668"/>
        <dbReference type="Rhea" id="RHEA-COMP:9699"/>
        <dbReference type="Rhea" id="RHEA-COMP:10636"/>
        <dbReference type="Rhea" id="RHEA-COMP:10637"/>
        <dbReference type="ChEBI" id="CHEBI:78442"/>
        <dbReference type="ChEBI" id="CHEBI:78531"/>
        <dbReference type="ChEBI" id="CHEBI:78597"/>
        <dbReference type="ChEBI" id="CHEBI:83561"/>
        <dbReference type="EC" id="2.3.2.6"/>
    </reaction>
</comment>
<dbReference type="GO" id="GO:0005737">
    <property type="term" value="C:cytoplasm"/>
    <property type="evidence" value="ECO:0007669"/>
    <property type="project" value="UniProtKB-SubCell"/>
</dbReference>
<evidence type="ECO:0000313" key="5">
    <source>
        <dbReference type="EMBL" id="GGE01081.1"/>
    </source>
</evidence>
<dbReference type="PANTHER" id="PTHR30098">
    <property type="entry name" value="LEUCYL/PHENYLALANYL-TRNA--PROTEIN TRANSFERASE"/>
    <property type="match status" value="1"/>
</dbReference>
<comment type="catalytic activity">
    <reaction evidence="4">
        <text>N-terminal L-arginyl-[protein] + L-leucyl-tRNA(Leu) = N-terminal L-leucyl-L-arginyl-[protein] + tRNA(Leu) + H(+)</text>
        <dbReference type="Rhea" id="RHEA:50416"/>
        <dbReference type="Rhea" id="RHEA-COMP:9613"/>
        <dbReference type="Rhea" id="RHEA-COMP:9622"/>
        <dbReference type="Rhea" id="RHEA-COMP:12672"/>
        <dbReference type="Rhea" id="RHEA-COMP:12673"/>
        <dbReference type="ChEBI" id="CHEBI:15378"/>
        <dbReference type="ChEBI" id="CHEBI:64719"/>
        <dbReference type="ChEBI" id="CHEBI:78442"/>
        <dbReference type="ChEBI" id="CHEBI:78494"/>
        <dbReference type="ChEBI" id="CHEBI:133044"/>
        <dbReference type="EC" id="2.3.2.6"/>
    </reaction>
</comment>
<protein>
    <recommendedName>
        <fullName evidence="4">Leucyl/phenylalanyl-tRNA--protein transferase</fullName>
        <ecNumber evidence="4">2.3.2.6</ecNumber>
    </recommendedName>
    <alternativeName>
        <fullName evidence="4">L/F-transferase</fullName>
    </alternativeName>
    <alternativeName>
        <fullName evidence="4">Leucyltransferase</fullName>
    </alternativeName>
    <alternativeName>
        <fullName evidence="4">Phenyalanyltransferase</fullName>
    </alternativeName>
</protein>
<comment type="similarity">
    <text evidence="4">Belongs to the L/F-transferase family.</text>
</comment>
<dbReference type="GO" id="GO:0008914">
    <property type="term" value="F:leucyl-tRNA--protein transferase activity"/>
    <property type="evidence" value="ECO:0007669"/>
    <property type="project" value="UniProtKB-UniRule"/>
</dbReference>
<reference evidence="5" key="1">
    <citation type="journal article" date="2014" name="Int. J. Syst. Evol. Microbiol.">
        <title>Complete genome sequence of Corynebacterium casei LMG S-19264T (=DSM 44701T), isolated from a smear-ripened cheese.</title>
        <authorList>
            <consortium name="US DOE Joint Genome Institute (JGI-PGF)"/>
            <person name="Walter F."/>
            <person name="Albersmeier A."/>
            <person name="Kalinowski J."/>
            <person name="Ruckert C."/>
        </authorList>
    </citation>
    <scope>NUCLEOTIDE SEQUENCE</scope>
    <source>
        <strain evidence="5">CGMCC 1.15519</strain>
    </source>
</reference>